<dbReference type="GO" id="GO:0022857">
    <property type="term" value="F:transmembrane transporter activity"/>
    <property type="evidence" value="ECO:0007669"/>
    <property type="project" value="InterPro"/>
</dbReference>
<evidence type="ECO:0000256" key="5">
    <source>
        <dbReference type="ARBA" id="ARBA00023136"/>
    </source>
</evidence>
<feature type="transmembrane region" description="Helical" evidence="7">
    <location>
        <begin position="452"/>
        <end position="470"/>
    </location>
</feature>
<dbReference type="EMBL" id="MPUH01000329">
    <property type="protein sequence ID" value="OMJ82715.1"/>
    <property type="molecule type" value="Genomic_DNA"/>
</dbReference>
<dbReference type="Pfam" id="PF07690">
    <property type="entry name" value="MFS_1"/>
    <property type="match status" value="1"/>
</dbReference>
<proteinExistence type="predicted"/>
<evidence type="ECO:0000256" key="1">
    <source>
        <dbReference type="ARBA" id="ARBA00004141"/>
    </source>
</evidence>
<comment type="caution">
    <text evidence="8">The sequence shown here is derived from an EMBL/GenBank/DDBJ whole genome shotgun (WGS) entry which is preliminary data.</text>
</comment>
<dbReference type="InterPro" id="IPR036259">
    <property type="entry name" value="MFS_trans_sf"/>
</dbReference>
<feature type="transmembrane region" description="Helical" evidence="7">
    <location>
        <begin position="482"/>
        <end position="505"/>
    </location>
</feature>
<keyword evidence="4 7" id="KW-1133">Transmembrane helix</keyword>
<evidence type="ECO:0000256" key="4">
    <source>
        <dbReference type="ARBA" id="ARBA00022989"/>
    </source>
</evidence>
<feature type="transmembrane region" description="Helical" evidence="7">
    <location>
        <begin position="190"/>
        <end position="216"/>
    </location>
</feature>
<reference evidence="8 9" key="1">
    <citation type="submission" date="2016-11" db="EMBL/GenBank/DDBJ databases">
        <title>The macronuclear genome of Stentor coeruleus: a giant cell with tiny introns.</title>
        <authorList>
            <person name="Slabodnick M."/>
            <person name="Ruby J.G."/>
            <person name="Reiff S.B."/>
            <person name="Swart E.C."/>
            <person name="Gosai S."/>
            <person name="Prabakaran S."/>
            <person name="Witkowska E."/>
            <person name="Larue G.E."/>
            <person name="Fisher S."/>
            <person name="Freeman R.M."/>
            <person name="Gunawardena J."/>
            <person name="Chu W."/>
            <person name="Stover N.A."/>
            <person name="Gregory B.D."/>
            <person name="Nowacki M."/>
            <person name="Derisi J."/>
            <person name="Roy S.W."/>
            <person name="Marshall W.F."/>
            <person name="Sood P."/>
        </authorList>
    </citation>
    <scope>NUCLEOTIDE SEQUENCE [LARGE SCALE GENOMIC DNA]</scope>
    <source>
        <strain evidence="8">WM001</strain>
    </source>
</reference>
<keyword evidence="2" id="KW-0813">Transport</keyword>
<evidence type="ECO:0000256" key="7">
    <source>
        <dbReference type="SAM" id="Phobius"/>
    </source>
</evidence>
<dbReference type="SUPFAM" id="SSF103473">
    <property type="entry name" value="MFS general substrate transporter"/>
    <property type="match status" value="1"/>
</dbReference>
<organism evidence="8 9">
    <name type="scientific">Stentor coeruleus</name>
    <dbReference type="NCBI Taxonomy" id="5963"/>
    <lineage>
        <taxon>Eukaryota</taxon>
        <taxon>Sar</taxon>
        <taxon>Alveolata</taxon>
        <taxon>Ciliophora</taxon>
        <taxon>Postciliodesmatophora</taxon>
        <taxon>Heterotrichea</taxon>
        <taxon>Heterotrichida</taxon>
        <taxon>Stentoridae</taxon>
        <taxon>Stentor</taxon>
    </lineage>
</organism>
<feature type="transmembrane region" description="Helical" evidence="7">
    <location>
        <begin position="78"/>
        <end position="97"/>
    </location>
</feature>
<evidence type="ECO:0000256" key="6">
    <source>
        <dbReference type="SAM" id="MobiDB-lite"/>
    </source>
</evidence>
<dbReference type="Gene3D" id="1.20.1250.20">
    <property type="entry name" value="MFS general substrate transporter like domains"/>
    <property type="match status" value="2"/>
</dbReference>
<comment type="subcellular location">
    <subcellularLocation>
        <location evidence="1">Membrane</location>
        <topology evidence="1">Multi-pass membrane protein</topology>
    </subcellularLocation>
</comment>
<sequence length="510" mass="56625">MVNRKLSTFIGCSLTLLVFGTLHCTGNIMPYIVSYIRLKDSSITIPSMTLIYYICILTFAMSFQLSDLLQKRFRPKKCIYAGAALYVIVIYIAAALQDKISVIIIYGVILGLAAGIAYPPVLMIAISCYPERKGLIVGITEGFFSLGAFAFNFIATAIVNIHNKEPVEYTVGGKTEMFFEREIAENVPKMFLILASIYLVILVIGVVILVIGVLIIEDVDLLPSKNSEHVSTNVCNDHKDDEHISKVNEYHHSQIRTQAQSIQLEIKSDSNSGSGSNSNGENDSIHDDENGNEQDQQNKMPEIKKMNTLIVNPDLNLTILQVLKTVQFHQIFWGYLLSAMASLVASASFKSIGIKLSYDDTFLTIVGSVGSIMNGALRPLWGIFFDKTSFKIVYLAILFIQIVLCFTFPSVYNYKAAFLIWIVIFMICLGGHSTILAPISVRVYNHEVGSKVFSILTLSFGISCITVYFIQVYATEYLDPSIFFYIVGGLSCCSFISTTFFAEILKTPSS</sequence>
<feature type="compositionally biased region" description="Low complexity" evidence="6">
    <location>
        <begin position="269"/>
        <end position="282"/>
    </location>
</feature>
<evidence type="ECO:0000256" key="3">
    <source>
        <dbReference type="ARBA" id="ARBA00022692"/>
    </source>
</evidence>
<name>A0A1R2C191_9CILI</name>
<keyword evidence="3 7" id="KW-0812">Transmembrane</keyword>
<dbReference type="PANTHER" id="PTHR43385">
    <property type="entry name" value="RIBOFLAVIN TRANSPORTER RIBJ"/>
    <property type="match status" value="1"/>
</dbReference>
<dbReference type="OrthoDB" id="410267at2759"/>
<dbReference type="GO" id="GO:0016020">
    <property type="term" value="C:membrane"/>
    <property type="evidence" value="ECO:0007669"/>
    <property type="project" value="UniProtKB-SubCell"/>
</dbReference>
<evidence type="ECO:0000256" key="2">
    <source>
        <dbReference type="ARBA" id="ARBA00022448"/>
    </source>
</evidence>
<keyword evidence="9" id="KW-1185">Reference proteome</keyword>
<dbReference type="InterPro" id="IPR011701">
    <property type="entry name" value="MFS"/>
</dbReference>
<feature type="transmembrane region" description="Helical" evidence="7">
    <location>
        <begin position="361"/>
        <end position="380"/>
    </location>
</feature>
<gene>
    <name evidence="8" type="ORF">SteCoe_16478</name>
</gene>
<feature type="region of interest" description="Disordered" evidence="6">
    <location>
        <begin position="267"/>
        <end position="297"/>
    </location>
</feature>
<dbReference type="PANTHER" id="PTHR43385:SF1">
    <property type="entry name" value="RIBOFLAVIN TRANSPORTER RIBJ"/>
    <property type="match status" value="1"/>
</dbReference>
<feature type="transmembrane region" description="Helical" evidence="7">
    <location>
        <begin position="418"/>
        <end position="440"/>
    </location>
</feature>
<feature type="transmembrane region" description="Helical" evidence="7">
    <location>
        <begin position="135"/>
        <end position="159"/>
    </location>
</feature>
<keyword evidence="5 7" id="KW-0472">Membrane</keyword>
<evidence type="ECO:0000313" key="8">
    <source>
        <dbReference type="EMBL" id="OMJ82715.1"/>
    </source>
</evidence>
<feature type="transmembrane region" description="Helical" evidence="7">
    <location>
        <begin position="392"/>
        <end position="412"/>
    </location>
</feature>
<evidence type="ECO:0000313" key="9">
    <source>
        <dbReference type="Proteomes" id="UP000187209"/>
    </source>
</evidence>
<feature type="transmembrane region" description="Helical" evidence="7">
    <location>
        <begin position="103"/>
        <end position="128"/>
    </location>
</feature>
<dbReference type="InterPro" id="IPR052983">
    <property type="entry name" value="MFS_Riboflavin_Transporter"/>
</dbReference>
<dbReference type="AlphaFoldDB" id="A0A1R2C191"/>
<dbReference type="Proteomes" id="UP000187209">
    <property type="component" value="Unassembled WGS sequence"/>
</dbReference>
<protein>
    <recommendedName>
        <fullName evidence="10">Major facilitator superfamily (MFS) profile domain-containing protein</fullName>
    </recommendedName>
</protein>
<feature type="transmembrane region" description="Helical" evidence="7">
    <location>
        <begin position="48"/>
        <end position="66"/>
    </location>
</feature>
<evidence type="ECO:0008006" key="10">
    <source>
        <dbReference type="Google" id="ProtNLM"/>
    </source>
</evidence>
<feature type="transmembrane region" description="Helical" evidence="7">
    <location>
        <begin position="331"/>
        <end position="349"/>
    </location>
</feature>
<accession>A0A1R2C191</accession>